<dbReference type="InterPro" id="IPR044798">
    <property type="entry name" value="EAF1A/B"/>
</dbReference>
<name>A0AAD5BUV2_AMBAR</name>
<protein>
    <submittedName>
        <fullName evidence="2">Uncharacterized protein</fullName>
    </submittedName>
</protein>
<feature type="region of interest" description="Disordered" evidence="1">
    <location>
        <begin position="1"/>
        <end position="29"/>
    </location>
</feature>
<keyword evidence="3" id="KW-1185">Reference proteome</keyword>
<proteinExistence type="predicted"/>
<reference evidence="2" key="1">
    <citation type="submission" date="2022-06" db="EMBL/GenBank/DDBJ databases">
        <title>Uncovering the hologenomic basis of an extraordinary plant invasion.</title>
        <authorList>
            <person name="Bieker V.C."/>
            <person name="Martin M.D."/>
            <person name="Gilbert T."/>
            <person name="Hodgins K."/>
            <person name="Battlay P."/>
            <person name="Petersen B."/>
            <person name="Wilson J."/>
        </authorList>
    </citation>
    <scope>NUCLEOTIDE SEQUENCE</scope>
    <source>
        <strain evidence="2">AA19_3_7</strain>
        <tissue evidence="2">Leaf</tissue>
    </source>
</reference>
<evidence type="ECO:0000313" key="2">
    <source>
        <dbReference type="EMBL" id="KAI7729719.1"/>
    </source>
</evidence>
<feature type="compositionally biased region" description="Polar residues" evidence="1">
    <location>
        <begin position="112"/>
        <end position="123"/>
    </location>
</feature>
<dbReference type="AlphaFoldDB" id="A0AAD5BUV2"/>
<accession>A0AAD5BUV2</accession>
<organism evidence="2 3">
    <name type="scientific">Ambrosia artemisiifolia</name>
    <name type="common">Common ragweed</name>
    <dbReference type="NCBI Taxonomy" id="4212"/>
    <lineage>
        <taxon>Eukaryota</taxon>
        <taxon>Viridiplantae</taxon>
        <taxon>Streptophyta</taxon>
        <taxon>Embryophyta</taxon>
        <taxon>Tracheophyta</taxon>
        <taxon>Spermatophyta</taxon>
        <taxon>Magnoliopsida</taxon>
        <taxon>eudicotyledons</taxon>
        <taxon>Gunneridae</taxon>
        <taxon>Pentapetalae</taxon>
        <taxon>asterids</taxon>
        <taxon>campanulids</taxon>
        <taxon>Asterales</taxon>
        <taxon>Asteraceae</taxon>
        <taxon>Asteroideae</taxon>
        <taxon>Heliantheae alliance</taxon>
        <taxon>Heliantheae</taxon>
        <taxon>Ambrosia</taxon>
    </lineage>
</organism>
<feature type="region of interest" description="Disordered" evidence="1">
    <location>
        <begin position="70"/>
        <end position="123"/>
    </location>
</feature>
<dbReference type="Proteomes" id="UP001206925">
    <property type="component" value="Unassembled WGS sequence"/>
</dbReference>
<dbReference type="GO" id="GO:0035267">
    <property type="term" value="C:NuA4 histone acetyltransferase complex"/>
    <property type="evidence" value="ECO:0007669"/>
    <property type="project" value="InterPro"/>
</dbReference>
<comment type="caution">
    <text evidence="2">The sequence shown here is derived from an EMBL/GenBank/DDBJ whole genome shotgun (WGS) entry which is preliminary data.</text>
</comment>
<evidence type="ECO:0000313" key="3">
    <source>
        <dbReference type="Proteomes" id="UP001206925"/>
    </source>
</evidence>
<evidence type="ECO:0000256" key="1">
    <source>
        <dbReference type="SAM" id="MobiDB-lite"/>
    </source>
</evidence>
<sequence length="123" mass="12859">RMRVPRIQFSRQGRDKRQGRMRAGVDASSNKCEVQSSQITLLQLVLYSIHMPLDLCDAISPSESLAPVGYQGPHAGGLPGPNNGTQASICSGSSPAYSPPGSSAMGLGNHLASASTPLSPTLR</sequence>
<gene>
    <name evidence="2" type="ORF">M8C21_020924</name>
</gene>
<feature type="non-terminal residue" evidence="2">
    <location>
        <position position="1"/>
    </location>
</feature>
<feature type="compositionally biased region" description="Low complexity" evidence="1">
    <location>
        <begin position="91"/>
        <end position="104"/>
    </location>
</feature>
<dbReference type="PANTHER" id="PTHR46774:SF10">
    <property type="entry name" value="HOMEODOMAIN-LIKE, HELICASE_SANT-ASSOCIATED DOMAIN, MYB-LIKE DOMAIN PROTEIN-RELATED"/>
    <property type="match status" value="1"/>
</dbReference>
<dbReference type="EMBL" id="JAMZMK010010930">
    <property type="protein sequence ID" value="KAI7729719.1"/>
    <property type="molecule type" value="Genomic_DNA"/>
</dbReference>
<dbReference type="PANTHER" id="PTHR46774">
    <property type="entry name" value="CHROMATIN MODIFICATION-RELATED PROTEIN EAF1 A-RELATED"/>
    <property type="match status" value="1"/>
</dbReference>